<gene>
    <name evidence="2" type="ORF">RQM65_05280</name>
    <name evidence="3" type="ORF">RQM65_16150</name>
</gene>
<evidence type="ECO:0000313" key="3">
    <source>
        <dbReference type="EMBL" id="MDT7830201.1"/>
    </source>
</evidence>
<dbReference type="InterPro" id="IPR002514">
    <property type="entry name" value="Transposase_8"/>
</dbReference>
<dbReference type="Gene3D" id="1.10.10.10">
    <property type="entry name" value="Winged helix-like DNA-binding domain superfamily/Winged helix DNA-binding domain"/>
    <property type="match status" value="1"/>
</dbReference>
<dbReference type="InterPro" id="IPR009057">
    <property type="entry name" value="Homeodomain-like_sf"/>
</dbReference>
<accession>A0ABU3L365</accession>
<organism evidence="2 4">
    <name type="scientific">Pricia mediterranea</name>
    <dbReference type="NCBI Taxonomy" id="3076079"/>
    <lineage>
        <taxon>Bacteria</taxon>
        <taxon>Pseudomonadati</taxon>
        <taxon>Bacteroidota</taxon>
        <taxon>Flavobacteriia</taxon>
        <taxon>Flavobacteriales</taxon>
        <taxon>Flavobacteriaceae</taxon>
        <taxon>Pricia</taxon>
    </lineage>
</organism>
<dbReference type="InterPro" id="IPR036388">
    <property type="entry name" value="WH-like_DNA-bd_sf"/>
</dbReference>
<dbReference type="EMBL" id="JAVTTP010000001">
    <property type="protein sequence ID" value="MDT7828075.1"/>
    <property type="molecule type" value="Genomic_DNA"/>
</dbReference>
<keyword evidence="1" id="KW-0175">Coiled coil</keyword>
<dbReference type="EMBL" id="JAVTTP010000001">
    <property type="protein sequence ID" value="MDT7830201.1"/>
    <property type="molecule type" value="Genomic_DNA"/>
</dbReference>
<protein>
    <submittedName>
        <fullName evidence="2">Transposase</fullName>
    </submittedName>
</protein>
<evidence type="ECO:0000313" key="4">
    <source>
        <dbReference type="Proteomes" id="UP001250656"/>
    </source>
</evidence>
<proteinExistence type="predicted"/>
<feature type="coiled-coil region" evidence="1">
    <location>
        <begin position="51"/>
        <end position="82"/>
    </location>
</feature>
<dbReference type="SUPFAM" id="SSF46689">
    <property type="entry name" value="Homeodomain-like"/>
    <property type="match status" value="1"/>
</dbReference>
<evidence type="ECO:0000256" key="1">
    <source>
        <dbReference type="SAM" id="Coils"/>
    </source>
</evidence>
<dbReference type="Pfam" id="PF01527">
    <property type="entry name" value="HTH_Tnp_1"/>
    <property type="match status" value="1"/>
</dbReference>
<dbReference type="RefSeq" id="WP_314013202.1">
    <property type="nucleotide sequence ID" value="NZ_JAVTTP010000001.1"/>
</dbReference>
<evidence type="ECO:0000313" key="2">
    <source>
        <dbReference type="EMBL" id="MDT7828075.1"/>
    </source>
</evidence>
<comment type="caution">
    <text evidence="2">The sequence shown here is derived from an EMBL/GenBank/DDBJ whole genome shotgun (WGS) entry which is preliminary data.</text>
</comment>
<dbReference type="Proteomes" id="UP001250656">
    <property type="component" value="Unassembled WGS sequence"/>
</dbReference>
<reference evidence="2 4" key="1">
    <citation type="submission" date="2023-09" db="EMBL/GenBank/DDBJ databases">
        <title>Novel taxa isolated from Blanes Bay.</title>
        <authorList>
            <person name="Rey-Velasco X."/>
            <person name="Lucena T."/>
        </authorList>
    </citation>
    <scope>NUCLEOTIDE SEQUENCE [LARGE SCALE GENOMIC DNA]</scope>
    <source>
        <strain evidence="2 4">S334</strain>
    </source>
</reference>
<keyword evidence="4" id="KW-1185">Reference proteome</keyword>
<name>A0ABU3L365_9FLAO</name>
<sequence>MSRRKHTSKFKFKVVLEALSERQTIQELGRKHKLHPAQITNWKTQFLKNGEEVFSKKAKSAKTEAEEKEERLLKTIGQLKVENDFLKTASS</sequence>